<reference evidence="2" key="1">
    <citation type="submission" date="2022-01" db="EMBL/GenBank/DDBJ databases">
        <authorList>
            <person name="Braso-Vives M."/>
        </authorList>
    </citation>
    <scope>NUCLEOTIDE SEQUENCE</scope>
</reference>
<dbReference type="Proteomes" id="UP000838412">
    <property type="component" value="Chromosome 1"/>
</dbReference>
<keyword evidence="3" id="KW-1185">Reference proteome</keyword>
<keyword evidence="1" id="KW-0812">Transmembrane</keyword>
<dbReference type="AlphaFoldDB" id="A0A8J9VZA9"/>
<feature type="transmembrane region" description="Helical" evidence="1">
    <location>
        <begin position="102"/>
        <end position="120"/>
    </location>
</feature>
<evidence type="ECO:0000313" key="3">
    <source>
        <dbReference type="Proteomes" id="UP000838412"/>
    </source>
</evidence>
<keyword evidence="1" id="KW-1133">Transmembrane helix</keyword>
<organism evidence="2 3">
    <name type="scientific">Branchiostoma lanceolatum</name>
    <name type="common">Common lancelet</name>
    <name type="synonym">Amphioxus lanceolatum</name>
    <dbReference type="NCBI Taxonomy" id="7740"/>
    <lineage>
        <taxon>Eukaryota</taxon>
        <taxon>Metazoa</taxon>
        <taxon>Chordata</taxon>
        <taxon>Cephalochordata</taxon>
        <taxon>Leptocardii</taxon>
        <taxon>Amphioxiformes</taxon>
        <taxon>Branchiostomatidae</taxon>
        <taxon>Branchiostoma</taxon>
    </lineage>
</organism>
<feature type="transmembrane region" description="Helical" evidence="1">
    <location>
        <begin position="167"/>
        <end position="187"/>
    </location>
</feature>
<feature type="transmembrane region" description="Helical" evidence="1">
    <location>
        <begin position="67"/>
        <end position="90"/>
    </location>
</feature>
<keyword evidence="1" id="KW-0472">Membrane</keyword>
<proteinExistence type="predicted"/>
<sequence length="279" mass="29981">MYGWVHICQISSVPSLKVNKVAGVEEERASLEMHYAHFQVENVRSAQTLSPAPLDGTSTPHTILPELSATLLVINAVSGASASVSILYILTGLRRHPRPDAIVKICLLASLLLAQISQLLGHVVPSTACCTAMLVCTLCFCLAAGLSLTATIQHLSVLQRGGTCKATCHLLVIVLIPLAVSGGYIALDDTIRIGVPQAFQSFPHCWIQDPTKMGIFVLVPLLTCTVVNLYYLVRIAMRCAAPGCMQYILLTQAALLFLLYTVAMVTGILTAFVDLESLH</sequence>
<dbReference type="PANTHER" id="PTHR45902">
    <property type="entry name" value="LATROPHILIN RECEPTOR-LIKE PROTEIN A"/>
    <property type="match status" value="1"/>
</dbReference>
<name>A0A8J9VZA9_BRALA</name>
<accession>A0A8J9VZA9</accession>
<feature type="transmembrane region" description="Helical" evidence="1">
    <location>
        <begin position="213"/>
        <end position="233"/>
    </location>
</feature>
<feature type="transmembrane region" description="Helical" evidence="1">
    <location>
        <begin position="254"/>
        <end position="273"/>
    </location>
</feature>
<feature type="transmembrane region" description="Helical" evidence="1">
    <location>
        <begin position="132"/>
        <end position="155"/>
    </location>
</feature>
<evidence type="ECO:0000313" key="2">
    <source>
        <dbReference type="EMBL" id="CAH1230649.1"/>
    </source>
</evidence>
<dbReference type="EMBL" id="OV696686">
    <property type="protein sequence ID" value="CAH1230649.1"/>
    <property type="molecule type" value="Genomic_DNA"/>
</dbReference>
<dbReference type="PANTHER" id="PTHR45902:SF1">
    <property type="entry name" value="LATROPHILIN RECEPTOR-LIKE PROTEIN A"/>
    <property type="match status" value="1"/>
</dbReference>
<dbReference type="InterPro" id="IPR053231">
    <property type="entry name" value="GPCR_LN-TM7"/>
</dbReference>
<gene>
    <name evidence="2" type="primary">Hypp327</name>
    <name evidence="2" type="ORF">BLAG_LOCUS1114</name>
</gene>
<protein>
    <submittedName>
        <fullName evidence="2">Hypp327 protein</fullName>
    </submittedName>
</protein>
<evidence type="ECO:0000256" key="1">
    <source>
        <dbReference type="SAM" id="Phobius"/>
    </source>
</evidence>